<accession>A0A0F9LBY6</accession>
<comment type="caution">
    <text evidence="1">The sequence shown here is derived from an EMBL/GenBank/DDBJ whole genome shotgun (WGS) entry which is preliminary data.</text>
</comment>
<dbReference type="AlphaFoldDB" id="A0A0F9LBY6"/>
<name>A0A0F9LBY6_9ZZZZ</name>
<sequence length="48" mass="5661">MEINRTIETLEKTLKANYKFLDPDFRRALGQAIEALQEKRERETPISP</sequence>
<reference evidence="1" key="1">
    <citation type="journal article" date="2015" name="Nature">
        <title>Complex archaea that bridge the gap between prokaryotes and eukaryotes.</title>
        <authorList>
            <person name="Spang A."/>
            <person name="Saw J.H."/>
            <person name="Jorgensen S.L."/>
            <person name="Zaremba-Niedzwiedzka K."/>
            <person name="Martijn J."/>
            <person name="Lind A.E."/>
            <person name="van Eijk R."/>
            <person name="Schleper C."/>
            <person name="Guy L."/>
            <person name="Ettema T.J."/>
        </authorList>
    </citation>
    <scope>NUCLEOTIDE SEQUENCE</scope>
</reference>
<proteinExistence type="predicted"/>
<protein>
    <submittedName>
        <fullName evidence="1">Uncharacterized protein</fullName>
    </submittedName>
</protein>
<evidence type="ECO:0000313" key="1">
    <source>
        <dbReference type="EMBL" id="KKM90938.1"/>
    </source>
</evidence>
<dbReference type="EMBL" id="LAZR01006606">
    <property type="protein sequence ID" value="KKM90938.1"/>
    <property type="molecule type" value="Genomic_DNA"/>
</dbReference>
<gene>
    <name evidence="1" type="ORF">LCGC14_1233580</name>
</gene>
<organism evidence="1">
    <name type="scientific">marine sediment metagenome</name>
    <dbReference type="NCBI Taxonomy" id="412755"/>
    <lineage>
        <taxon>unclassified sequences</taxon>
        <taxon>metagenomes</taxon>
        <taxon>ecological metagenomes</taxon>
    </lineage>
</organism>